<dbReference type="EMBL" id="LDPZ01000033">
    <property type="protein sequence ID" value="KTQ91796.1"/>
    <property type="molecule type" value="Genomic_DNA"/>
</dbReference>
<proteinExistence type="predicted"/>
<accession>A0A175R6R2</accession>
<gene>
    <name evidence="2" type="ORF">NS226_15485</name>
</gene>
<dbReference type="AlphaFoldDB" id="A0A175R6R2"/>
<dbReference type="InterPro" id="IPR041411">
    <property type="entry name" value="Ldi"/>
</dbReference>
<dbReference type="RefSeq" id="WP_058635729.1">
    <property type="nucleotide sequence ID" value="NZ_LDPZ01000033.1"/>
</dbReference>
<name>A0A175R6R2_9HYPH</name>
<organism evidence="2 3">
    <name type="scientific">Aureimonas ureilytica</name>
    <dbReference type="NCBI Taxonomy" id="401562"/>
    <lineage>
        <taxon>Bacteria</taxon>
        <taxon>Pseudomonadati</taxon>
        <taxon>Pseudomonadota</taxon>
        <taxon>Alphaproteobacteria</taxon>
        <taxon>Hyphomicrobiales</taxon>
        <taxon>Aurantimonadaceae</taxon>
        <taxon>Aureimonas</taxon>
    </lineage>
</organism>
<reference evidence="2 3" key="1">
    <citation type="journal article" date="2016" name="Front. Microbiol.">
        <title>Genomic Resource of Rice Seed Associated Bacteria.</title>
        <authorList>
            <person name="Midha S."/>
            <person name="Bansal K."/>
            <person name="Sharma S."/>
            <person name="Kumar N."/>
            <person name="Patil P.P."/>
            <person name="Chaudhry V."/>
            <person name="Patil P.B."/>
        </authorList>
    </citation>
    <scope>NUCLEOTIDE SEQUENCE [LARGE SCALE GENOMIC DNA]</scope>
    <source>
        <strain evidence="2 3">NS226</strain>
    </source>
</reference>
<comment type="caution">
    <text evidence="2">The sequence shown here is derived from an EMBL/GenBank/DDBJ whole genome shotgun (WGS) entry which is preliminary data.</text>
</comment>
<evidence type="ECO:0000313" key="2">
    <source>
        <dbReference type="EMBL" id="KTQ91796.1"/>
    </source>
</evidence>
<dbReference type="PATRIC" id="fig|401562.3.peg.2805"/>
<dbReference type="OrthoDB" id="3561361at2"/>
<sequence length="401" mass="43645">MVQRHQLPALGAYLTQAQVNLIEKARDHRVWRYWALESLWGRGRPDPNPFSSDNVMYTGFCGAQIALFQAASGDRRYRVPGAFSLRHPSGAVFEANLPALAGRLARQHQASPFGLIACEPNWLFPVCNSLSYLALAAQDAQAGTSVWQDMAERQRALLLAEFRNASGRFVTCRSRLTGFAMPPIGGVLTQLLPSFFLNATLPDVARENWSRLRGGLLRADGHARLDRLWPIDVGNYRFTRIAGLCGAAATALEMGDGEVAAAMLDALEVGHPMRIVGGVGHRPDASIWSHAFEIMARCGRSDGLHDLVLRPAAPDTTPHIASCPYPAAMLARAVTRGGGLDMVLVRFGGRDPVSIGLGGLHPSRAYRRSDNCSIFMSAPDGTARLDLTLEARQRITVREAV</sequence>
<protein>
    <recommendedName>
        <fullName evidence="1">Linalool dehydratase/isomerase domain-containing protein</fullName>
    </recommendedName>
</protein>
<dbReference type="Pfam" id="PF18566">
    <property type="entry name" value="Ldi"/>
    <property type="match status" value="1"/>
</dbReference>
<dbReference type="Proteomes" id="UP000078272">
    <property type="component" value="Unassembled WGS sequence"/>
</dbReference>
<feature type="domain" description="Linalool dehydratase/isomerase" evidence="1">
    <location>
        <begin position="1"/>
        <end position="283"/>
    </location>
</feature>
<evidence type="ECO:0000259" key="1">
    <source>
        <dbReference type="Pfam" id="PF18566"/>
    </source>
</evidence>
<evidence type="ECO:0000313" key="3">
    <source>
        <dbReference type="Proteomes" id="UP000078272"/>
    </source>
</evidence>